<name>E5A689_LEPMJ</name>
<proteinExistence type="predicted"/>
<dbReference type="Proteomes" id="UP000002668">
    <property type="component" value="Genome"/>
</dbReference>
<evidence type="ECO:0000313" key="1">
    <source>
        <dbReference type="EMBL" id="CBX99134.1"/>
    </source>
</evidence>
<protein>
    <submittedName>
        <fullName evidence="1">Uncharacterized protein</fullName>
    </submittedName>
</protein>
<dbReference type="VEuPathDB" id="FungiDB:LEMA_uP083730.1"/>
<gene>
    <name evidence="1" type="ORF">LEMA_uP083730.1</name>
</gene>
<dbReference type="HOGENOM" id="CLU_2904625_0_0_1"/>
<accession>E5A689</accession>
<dbReference type="InParanoid" id="E5A689"/>
<sequence length="62" mass="7057">MRVELDGIVYKRARYTGDCDAMFRVRVSGVLGMTMPVLRISMFLQPASPEPREFVLVTMMGM</sequence>
<dbReference type="EMBL" id="FP929135">
    <property type="protein sequence ID" value="CBX99134.1"/>
    <property type="molecule type" value="Genomic_DNA"/>
</dbReference>
<reference evidence="2" key="1">
    <citation type="journal article" date="2011" name="Nat. Commun.">
        <title>Effector diversification within compartments of the Leptosphaeria maculans genome affected by Repeat-Induced Point mutations.</title>
        <authorList>
            <person name="Rouxel T."/>
            <person name="Grandaubert J."/>
            <person name="Hane J.K."/>
            <person name="Hoede C."/>
            <person name="van de Wouw A.P."/>
            <person name="Couloux A."/>
            <person name="Dominguez V."/>
            <person name="Anthouard V."/>
            <person name="Bally P."/>
            <person name="Bourras S."/>
            <person name="Cozijnsen A.J."/>
            <person name="Ciuffetti L.M."/>
            <person name="Degrave A."/>
            <person name="Dilmaghani A."/>
            <person name="Duret L."/>
            <person name="Fudal I."/>
            <person name="Goodwin S.B."/>
            <person name="Gout L."/>
            <person name="Glaser N."/>
            <person name="Linglin J."/>
            <person name="Kema G.H.J."/>
            <person name="Lapalu N."/>
            <person name="Lawrence C.B."/>
            <person name="May K."/>
            <person name="Meyer M."/>
            <person name="Ollivier B."/>
            <person name="Poulain J."/>
            <person name="Schoch C.L."/>
            <person name="Simon A."/>
            <person name="Spatafora J.W."/>
            <person name="Stachowiak A."/>
            <person name="Turgeon B.G."/>
            <person name="Tyler B.M."/>
            <person name="Vincent D."/>
            <person name="Weissenbach J."/>
            <person name="Amselem J."/>
            <person name="Quesneville H."/>
            <person name="Oliver R.P."/>
            <person name="Wincker P."/>
            <person name="Balesdent M.-H."/>
            <person name="Howlett B.J."/>
        </authorList>
    </citation>
    <scope>NUCLEOTIDE SEQUENCE [LARGE SCALE GENOMIC DNA]</scope>
    <source>
        <strain evidence="2">JN3 / isolate v23.1.3 / race Av1-4-5-6-7-8</strain>
    </source>
</reference>
<organism evidence="1 2">
    <name type="scientific">Leptosphaeria maculans (strain JN3 / isolate v23.1.3 / race Av1-4-5-6-7-8)</name>
    <name type="common">Blackleg fungus</name>
    <name type="synonym">Phoma lingam</name>
    <dbReference type="NCBI Taxonomy" id="985895"/>
    <lineage>
        <taxon>Eukaryota</taxon>
        <taxon>Fungi</taxon>
        <taxon>Dikarya</taxon>
        <taxon>Ascomycota</taxon>
        <taxon>Pezizomycotina</taxon>
        <taxon>Dothideomycetes</taxon>
        <taxon>Pleosporomycetidae</taxon>
        <taxon>Pleosporales</taxon>
        <taxon>Pleosporineae</taxon>
        <taxon>Leptosphaeriaceae</taxon>
        <taxon>Plenodomus</taxon>
        <taxon>Plenodomus lingam/Leptosphaeria maculans species complex</taxon>
    </lineage>
</organism>
<evidence type="ECO:0000313" key="2">
    <source>
        <dbReference type="Proteomes" id="UP000002668"/>
    </source>
</evidence>
<dbReference type="AlphaFoldDB" id="E5A689"/>
<keyword evidence="2" id="KW-1185">Reference proteome</keyword>